<dbReference type="AlphaFoldDB" id="A0A1M6DWB6"/>
<keyword evidence="3" id="KW-1185">Reference proteome</keyword>
<evidence type="ECO:0000313" key="3">
    <source>
        <dbReference type="Proteomes" id="UP000184185"/>
    </source>
</evidence>
<evidence type="ECO:0000256" key="1">
    <source>
        <dbReference type="SAM" id="Phobius"/>
    </source>
</evidence>
<protein>
    <submittedName>
        <fullName evidence="2">Uncharacterized protein</fullName>
    </submittedName>
</protein>
<dbReference type="EMBL" id="FQYQ01000005">
    <property type="protein sequence ID" value="SHI77318.1"/>
    <property type="molecule type" value="Genomic_DNA"/>
</dbReference>
<keyword evidence="1" id="KW-1133">Transmembrane helix</keyword>
<feature type="transmembrane region" description="Helical" evidence="1">
    <location>
        <begin position="51"/>
        <end position="69"/>
    </location>
</feature>
<keyword evidence="1" id="KW-0812">Transmembrane</keyword>
<accession>A0A1M6DWB6</accession>
<feature type="transmembrane region" description="Helical" evidence="1">
    <location>
        <begin position="198"/>
        <end position="222"/>
    </location>
</feature>
<feature type="transmembrane region" description="Helical" evidence="1">
    <location>
        <begin position="268"/>
        <end position="288"/>
    </location>
</feature>
<gene>
    <name evidence="2" type="ORF">SAMN02745725_01049</name>
</gene>
<proteinExistence type="predicted"/>
<dbReference type="Proteomes" id="UP000184185">
    <property type="component" value="Unassembled WGS sequence"/>
</dbReference>
<keyword evidence="1" id="KW-0472">Membrane</keyword>
<reference evidence="2 3" key="1">
    <citation type="submission" date="2016-11" db="EMBL/GenBank/DDBJ databases">
        <authorList>
            <person name="Jaros S."/>
            <person name="Januszkiewicz K."/>
            <person name="Wedrychowicz H."/>
        </authorList>
    </citation>
    <scope>NUCLEOTIDE SEQUENCE [LARGE SCALE GENOMIC DNA]</scope>
    <source>
        <strain evidence="2 3">DSM 14809</strain>
    </source>
</reference>
<feature type="transmembrane region" description="Helical" evidence="1">
    <location>
        <begin position="21"/>
        <end position="45"/>
    </location>
</feature>
<name>A0A1M6DWB6_PSEXY</name>
<organism evidence="2 3">
    <name type="scientific">Pseudobutyrivibrio xylanivorans DSM 14809</name>
    <dbReference type="NCBI Taxonomy" id="1123012"/>
    <lineage>
        <taxon>Bacteria</taxon>
        <taxon>Bacillati</taxon>
        <taxon>Bacillota</taxon>
        <taxon>Clostridia</taxon>
        <taxon>Lachnospirales</taxon>
        <taxon>Lachnospiraceae</taxon>
        <taxon>Pseudobutyrivibrio</taxon>
    </lineage>
</organism>
<evidence type="ECO:0000313" key="2">
    <source>
        <dbReference type="EMBL" id="SHI77318.1"/>
    </source>
</evidence>
<feature type="transmembrane region" description="Helical" evidence="1">
    <location>
        <begin position="126"/>
        <end position="144"/>
    </location>
</feature>
<feature type="transmembrane region" description="Helical" evidence="1">
    <location>
        <begin position="234"/>
        <end position="256"/>
    </location>
</feature>
<feature type="transmembrane region" description="Helical" evidence="1">
    <location>
        <begin position="99"/>
        <end position="120"/>
    </location>
</feature>
<dbReference type="RefSeq" id="WP_072913680.1">
    <property type="nucleotide sequence ID" value="NZ_FQYQ01000005.1"/>
</dbReference>
<sequence length="305" mass="35531">MAEKIIELIKKFATTTISFKLWKALLWFSISGIVLVLCLLNGEIIPDFLEYIVYAITFYFMLILGFAIYRDGVPWAIRIGESLPIVGSMIKNIRYRQRIFLYFGGLMNTLYLVFYFVVAYIYKSRWFYVIGLYNLCIAVIRWYLSHKEHKIAVMLREDEKGPYECKIIRNVAKLLFLMNSVTAVMGLLIIFNEDTFEYHFIILYAMALYVFVRLITLIVFIAQNKPHNSGIWKAVQLINLAVALVMLFTFQTALLHMCGADVKTREHFNALTGSLVFFINQGIVIWLIKYSNNFGLEDRSMEKSL</sequence>
<feature type="transmembrane region" description="Helical" evidence="1">
    <location>
        <begin position="174"/>
        <end position="192"/>
    </location>
</feature>